<keyword evidence="3" id="KW-1185">Reference proteome</keyword>
<comment type="caution">
    <text evidence="2">The sequence shown here is derived from an EMBL/GenBank/DDBJ whole genome shotgun (WGS) entry which is preliminary data.</text>
</comment>
<gene>
    <name evidence="2" type="ORF">KHA97_01735</name>
</gene>
<protein>
    <submittedName>
        <fullName evidence="2">DUF58 domain-containing protein</fullName>
    </submittedName>
</protein>
<organism evidence="2 3">
    <name type="scientific">Lederbergia citri</name>
    <dbReference type="NCBI Taxonomy" id="2833580"/>
    <lineage>
        <taxon>Bacteria</taxon>
        <taxon>Bacillati</taxon>
        <taxon>Bacillota</taxon>
        <taxon>Bacilli</taxon>
        <taxon>Bacillales</taxon>
        <taxon>Bacillaceae</taxon>
        <taxon>Lederbergia</taxon>
    </lineage>
</organism>
<dbReference type="Proteomes" id="UP000681414">
    <property type="component" value="Unassembled WGS sequence"/>
</dbReference>
<dbReference type="RefSeq" id="WP_213123032.1">
    <property type="nucleotide sequence ID" value="NZ_JAGYPG010000001.1"/>
</dbReference>
<sequence>MIQWYRFSNSSNKGLYYTTYILLFLIIIAFLANLLLILFIFISCLIILLLHSYYFKIAGKGLDIVNVKQKSFLVIDNEGKWKIKIINNGMPILKASIIMTFDQSVLPKGFPYRINHGLVEITIPFIIWKNEEKEILIPVIGNKRGKSQIREITVRIPHLYGSGYVDLTYQHLINSQILVYPKRNPVHISDFVINNKQGLQDVKTSLFVDSMQPIGVRDYFSGDPFHHIHWKASAKMQTLQSKVFSPIASRGWLIILNISEHYSINARLEEMISQAAFIIDYALKEEIPFSFAVNVRSFGSTPFYYLQEGSGAKHRQAAFEFLTVLSFSSLLFPPIQMLSILKNEELPSVITFLGSETIETQKVLQEIAITGRSIFEVNNKGVLKQWKQKNIAV</sequence>
<dbReference type="PANTHER" id="PTHR34351">
    <property type="entry name" value="SLR1927 PROTEIN-RELATED"/>
    <property type="match status" value="1"/>
</dbReference>
<keyword evidence="1" id="KW-0472">Membrane</keyword>
<keyword evidence="1" id="KW-0812">Transmembrane</keyword>
<evidence type="ECO:0000313" key="3">
    <source>
        <dbReference type="Proteomes" id="UP000681414"/>
    </source>
</evidence>
<dbReference type="EMBL" id="JAGYPG010000001">
    <property type="protein sequence ID" value="MBS4193791.1"/>
    <property type="molecule type" value="Genomic_DNA"/>
</dbReference>
<evidence type="ECO:0000256" key="1">
    <source>
        <dbReference type="SAM" id="Phobius"/>
    </source>
</evidence>
<keyword evidence="1" id="KW-1133">Transmembrane helix</keyword>
<feature type="transmembrane region" description="Helical" evidence="1">
    <location>
        <begin position="20"/>
        <end position="50"/>
    </location>
</feature>
<name>A0A942YGT3_9BACI</name>
<accession>A0A942YGT3</accession>
<evidence type="ECO:0000313" key="2">
    <source>
        <dbReference type="EMBL" id="MBS4193791.1"/>
    </source>
</evidence>
<dbReference type="AlphaFoldDB" id="A0A942YGT3"/>
<proteinExistence type="predicted"/>
<dbReference type="PANTHER" id="PTHR34351:SF2">
    <property type="entry name" value="DUF58 DOMAIN-CONTAINING PROTEIN"/>
    <property type="match status" value="1"/>
</dbReference>
<reference evidence="2 3" key="1">
    <citation type="submission" date="2021-05" db="EMBL/GenBank/DDBJ databases">
        <title>Novel Bacillus species.</title>
        <authorList>
            <person name="Liu G."/>
        </authorList>
    </citation>
    <scope>NUCLEOTIDE SEQUENCE [LARGE SCALE GENOMIC DNA]</scope>
    <source>
        <strain evidence="3">FJAT-49780</strain>
    </source>
</reference>